<dbReference type="Pfam" id="PF14437">
    <property type="entry name" value="MafB19-deam"/>
    <property type="match status" value="1"/>
</dbReference>
<comment type="similarity">
    <text evidence="2">Belongs to the cytidine and deoxycytidylate deaminase family. ADAT3 subfamily.</text>
</comment>
<dbReference type="OrthoDB" id="3180714at2759"/>
<dbReference type="EMBL" id="MRZV01000140">
    <property type="protein sequence ID" value="PIK57515.1"/>
    <property type="molecule type" value="Genomic_DNA"/>
</dbReference>
<dbReference type="Pfam" id="PF00383">
    <property type="entry name" value="dCMP_cyt_deam_1"/>
    <property type="match status" value="1"/>
</dbReference>
<dbReference type="AlphaFoldDB" id="A0A2G8LBC6"/>
<gene>
    <name evidence="5" type="ORF">BSL78_05579</name>
</gene>
<dbReference type="GO" id="GO:0005737">
    <property type="term" value="C:cytoplasm"/>
    <property type="evidence" value="ECO:0007669"/>
    <property type="project" value="TreeGrafter"/>
</dbReference>
<evidence type="ECO:0000313" key="6">
    <source>
        <dbReference type="Proteomes" id="UP000230750"/>
    </source>
</evidence>
<feature type="domain" description="CMP/dCMP-type deaminase" evidence="4">
    <location>
        <begin position="153"/>
        <end position="365"/>
    </location>
</feature>
<dbReference type="GO" id="GO:0046872">
    <property type="term" value="F:metal ion binding"/>
    <property type="evidence" value="ECO:0007669"/>
    <property type="project" value="UniProtKB-KW"/>
</dbReference>
<dbReference type="SUPFAM" id="SSF53927">
    <property type="entry name" value="Cytidine deaminase-like"/>
    <property type="match status" value="1"/>
</dbReference>
<name>A0A2G8LBC6_STIJA</name>
<proteinExistence type="inferred from homology"/>
<evidence type="ECO:0000313" key="5">
    <source>
        <dbReference type="EMBL" id="PIK57515.1"/>
    </source>
</evidence>
<dbReference type="GO" id="GO:0052717">
    <property type="term" value="F:tRNA-specific adenosine-34 deaminase activity"/>
    <property type="evidence" value="ECO:0007669"/>
    <property type="project" value="UniProtKB-EC"/>
</dbReference>
<keyword evidence="1" id="KW-0819">tRNA processing</keyword>
<evidence type="ECO:0000256" key="1">
    <source>
        <dbReference type="ARBA" id="ARBA00022694"/>
    </source>
</evidence>
<keyword evidence="6" id="KW-1185">Reference proteome</keyword>
<dbReference type="PROSITE" id="PS51747">
    <property type="entry name" value="CYT_DCMP_DEAMINASES_2"/>
    <property type="match status" value="1"/>
</dbReference>
<evidence type="ECO:0000259" key="4">
    <source>
        <dbReference type="PROSITE" id="PS51747"/>
    </source>
</evidence>
<evidence type="ECO:0000256" key="2">
    <source>
        <dbReference type="ARBA" id="ARBA00038160"/>
    </source>
</evidence>
<evidence type="ECO:0000256" key="3">
    <source>
        <dbReference type="SAM" id="MobiDB-lite"/>
    </source>
</evidence>
<dbReference type="CDD" id="cd01285">
    <property type="entry name" value="nucleoside_deaminase"/>
    <property type="match status" value="1"/>
</dbReference>
<reference evidence="5 6" key="1">
    <citation type="journal article" date="2017" name="PLoS Biol.">
        <title>The sea cucumber genome provides insights into morphological evolution and visceral regeneration.</title>
        <authorList>
            <person name="Zhang X."/>
            <person name="Sun L."/>
            <person name="Yuan J."/>
            <person name="Sun Y."/>
            <person name="Gao Y."/>
            <person name="Zhang L."/>
            <person name="Li S."/>
            <person name="Dai H."/>
            <person name="Hamel J.F."/>
            <person name="Liu C."/>
            <person name="Yu Y."/>
            <person name="Liu S."/>
            <person name="Lin W."/>
            <person name="Guo K."/>
            <person name="Jin S."/>
            <person name="Xu P."/>
            <person name="Storey K.B."/>
            <person name="Huan P."/>
            <person name="Zhang T."/>
            <person name="Zhou Y."/>
            <person name="Zhang J."/>
            <person name="Lin C."/>
            <person name="Li X."/>
            <person name="Xing L."/>
            <person name="Huo D."/>
            <person name="Sun M."/>
            <person name="Wang L."/>
            <person name="Mercier A."/>
            <person name="Li F."/>
            <person name="Yang H."/>
            <person name="Xiang J."/>
        </authorList>
    </citation>
    <scope>NUCLEOTIDE SEQUENCE [LARGE SCALE GENOMIC DNA]</scope>
    <source>
        <strain evidence="5">Shaxun</strain>
        <tissue evidence="5">Muscle</tissue>
    </source>
</reference>
<dbReference type="InterPro" id="IPR058535">
    <property type="entry name" value="MafB19-deam"/>
</dbReference>
<dbReference type="InterPro" id="IPR002125">
    <property type="entry name" value="CMP_dCMP_dom"/>
</dbReference>
<dbReference type="PANTHER" id="PTHR11079">
    <property type="entry name" value="CYTOSINE DEAMINASE FAMILY MEMBER"/>
    <property type="match status" value="1"/>
</dbReference>
<dbReference type="Proteomes" id="UP000230750">
    <property type="component" value="Unassembled WGS sequence"/>
</dbReference>
<accession>A0A2G8LBC6</accession>
<sequence length="381" mass="42470">MQGKNIPVPVLNDVFTKPISLVTVYSAEITDKKETSRLIKQLGELFPLTSLSHVKRVKSSEKIEGKQLQIILCTPDQLENDAPCTNIDEIFCTLPDFNKSGLGKLTCSKVPEYQPKTRAQFIEAQKYWPTAFHEDKELSRLLDGTFFSKTEVERINSYMNTALSIARRGGKEGALSIGAVIVNPDSRDIIASCYDIRQVSSNPLRHAVMVCIDLVARSQGGGAWNIHNTPGFYWKSPTCEALIKPDSSSRETAHHECPEAESSTNETGNTRHSPQKSTALVDDADQSNEPKNLKRKHNDEVQTSSYLCTGLELYVTQEPCVMCSMALVHSRIQRVFYGSPHPDGALGSRYNIHYQPGLNHHFQVFKGVLEEECKQLVTGVT</sequence>
<dbReference type="GO" id="GO:0005634">
    <property type="term" value="C:nucleus"/>
    <property type="evidence" value="ECO:0007669"/>
    <property type="project" value="TreeGrafter"/>
</dbReference>
<feature type="compositionally biased region" description="Polar residues" evidence="3">
    <location>
        <begin position="261"/>
        <end position="278"/>
    </location>
</feature>
<feature type="region of interest" description="Disordered" evidence="3">
    <location>
        <begin position="245"/>
        <end position="299"/>
    </location>
</feature>
<dbReference type="PANTHER" id="PTHR11079:SF156">
    <property type="entry name" value="INACTIVE TRNA-SPECIFIC ADENOSINE DEAMINASE-LIKE PROTEIN 3-RELATED"/>
    <property type="match status" value="1"/>
</dbReference>
<feature type="compositionally biased region" description="Basic and acidic residues" evidence="3">
    <location>
        <begin position="247"/>
        <end position="258"/>
    </location>
</feature>
<dbReference type="GO" id="GO:0002100">
    <property type="term" value="P:tRNA wobble adenosine to inosine editing"/>
    <property type="evidence" value="ECO:0007669"/>
    <property type="project" value="InterPro"/>
</dbReference>
<protein>
    <submittedName>
        <fullName evidence="5">Putative inactive tRNA-specific adenosine deaminase-like protein 3-like</fullName>
    </submittedName>
</protein>
<comment type="caution">
    <text evidence="5">The sequence shown here is derived from an EMBL/GenBank/DDBJ whole genome shotgun (WGS) entry which is preliminary data.</text>
</comment>
<dbReference type="Gene3D" id="3.40.140.10">
    <property type="entry name" value="Cytidine Deaminase, domain 2"/>
    <property type="match status" value="1"/>
</dbReference>
<organism evidence="5 6">
    <name type="scientific">Stichopus japonicus</name>
    <name type="common">Sea cucumber</name>
    <dbReference type="NCBI Taxonomy" id="307972"/>
    <lineage>
        <taxon>Eukaryota</taxon>
        <taxon>Metazoa</taxon>
        <taxon>Echinodermata</taxon>
        <taxon>Eleutherozoa</taxon>
        <taxon>Echinozoa</taxon>
        <taxon>Holothuroidea</taxon>
        <taxon>Aspidochirotacea</taxon>
        <taxon>Aspidochirotida</taxon>
        <taxon>Stichopodidae</taxon>
        <taxon>Apostichopus</taxon>
    </lineage>
</organism>
<dbReference type="InterPro" id="IPR016193">
    <property type="entry name" value="Cytidine_deaminase-like"/>
</dbReference>
<dbReference type="STRING" id="307972.A0A2G8LBC6"/>